<dbReference type="Proteomes" id="UP000649289">
    <property type="component" value="Unassembled WGS sequence"/>
</dbReference>
<evidence type="ECO:0000313" key="2">
    <source>
        <dbReference type="EMBL" id="MBD3913946.1"/>
    </source>
</evidence>
<feature type="chain" id="PRO_5046345854" evidence="1">
    <location>
        <begin position="29"/>
        <end position="353"/>
    </location>
</feature>
<dbReference type="InterPro" id="IPR011042">
    <property type="entry name" value="6-blade_b-propeller_TolB-like"/>
</dbReference>
<protein>
    <submittedName>
        <fullName evidence="2">ScyD/ScyE family protein</fullName>
    </submittedName>
</protein>
<comment type="caution">
    <text evidence="2">The sequence shown here is derived from an EMBL/GenBank/DDBJ whole genome shotgun (WGS) entry which is preliminary data.</text>
</comment>
<gene>
    <name evidence="2" type="ORF">IEZ25_04915</name>
</gene>
<proteinExistence type="predicted"/>
<dbReference type="SUPFAM" id="SSF63829">
    <property type="entry name" value="Calcium-dependent phosphotriesterase"/>
    <property type="match status" value="1"/>
</dbReference>
<evidence type="ECO:0000256" key="1">
    <source>
        <dbReference type="SAM" id="SignalP"/>
    </source>
</evidence>
<organism evidence="2 3">
    <name type="scientific">Nocardioides hwasunensis</name>
    <dbReference type="NCBI Taxonomy" id="397258"/>
    <lineage>
        <taxon>Bacteria</taxon>
        <taxon>Bacillati</taxon>
        <taxon>Actinomycetota</taxon>
        <taxon>Actinomycetes</taxon>
        <taxon>Propionibacteriales</taxon>
        <taxon>Nocardioidaceae</taxon>
        <taxon>Nocardioides</taxon>
    </lineage>
</organism>
<sequence>MVTTRSGVTAGAVVLLAGSLMGSAAAGAATAPEPVTVAKKLVSPLSMVVAGDGTAYVSQNFAGLLTAVPPGGRPKVVFAAPRKTEVGAVSESRGTVHFATTKGKKALLWSMRPGGRPMKQADLGAYEQKKNPDADQAYGFTDLDATCLAEIPKEVPGAYTGIVESHPYGSAVHRGTTYVADAAGNTILAVNGKGKVSTVAVLAPVPVVVTAEIAAANKLPACSVGHAYNFEAVPTDVEVGKGGWLYVSMLPGGPEDGSAGANGMVVKVKARTGKVRTVASGFAGATGVALADNGDVYVAQLFGGQVSRIKAGSDQAKPYAMVTMPAAVEWAGGHLLVSADVLSQKPKGEVLQY</sequence>
<dbReference type="InterPro" id="IPR048031">
    <property type="entry name" value="ScyD/ScyE-like"/>
</dbReference>
<name>A0ABR8MCT8_9ACTN</name>
<evidence type="ECO:0000313" key="3">
    <source>
        <dbReference type="Proteomes" id="UP000649289"/>
    </source>
</evidence>
<feature type="signal peptide" evidence="1">
    <location>
        <begin position="1"/>
        <end position="28"/>
    </location>
</feature>
<keyword evidence="1" id="KW-0732">Signal</keyword>
<reference evidence="2 3" key="1">
    <citation type="submission" date="2020-09" db="EMBL/GenBank/DDBJ databases">
        <title>novel species in genus Nocardioides.</title>
        <authorList>
            <person name="Zhang G."/>
        </authorList>
    </citation>
    <scope>NUCLEOTIDE SEQUENCE [LARGE SCALE GENOMIC DNA]</scope>
    <source>
        <strain evidence="2 3">19197</strain>
    </source>
</reference>
<accession>A0ABR8MCT8</accession>
<dbReference type="Gene3D" id="2.120.10.30">
    <property type="entry name" value="TolB, C-terminal domain"/>
    <property type="match status" value="1"/>
</dbReference>
<keyword evidence="3" id="KW-1185">Reference proteome</keyword>
<dbReference type="RefSeq" id="WP_191198300.1">
    <property type="nucleotide sequence ID" value="NZ_BAAAPA010000003.1"/>
</dbReference>
<dbReference type="EMBL" id="JACXYY010000002">
    <property type="protein sequence ID" value="MBD3913946.1"/>
    <property type="molecule type" value="Genomic_DNA"/>
</dbReference>
<dbReference type="NCBIfam" id="NF033206">
    <property type="entry name" value="ScyE_fam"/>
    <property type="match status" value="1"/>
</dbReference>